<keyword evidence="3" id="KW-1185">Reference proteome</keyword>
<sequence>MLSGQTRRDVPHRGRSNTGGGGGGGVAQRLQPRPPVCETRPEPMDSLLRTSMAEGGRSRRACASEVTIAERCAGVHRSLPPRRGQMPTRRKEREESASGTEAAEVRNIIGREGRSKCEMGERTHRRQDAHHVDVSETPRSLYESTWRFCAAGRWK</sequence>
<reference evidence="2" key="1">
    <citation type="journal article" date="2018" name="Genome Biol. Evol.">
        <title>Genomics and development of Lentinus tigrinus, a white-rot wood-decaying mushroom with dimorphic fruiting bodies.</title>
        <authorList>
            <person name="Wu B."/>
            <person name="Xu Z."/>
            <person name="Knudson A."/>
            <person name="Carlson A."/>
            <person name="Chen N."/>
            <person name="Kovaka S."/>
            <person name="LaButti K."/>
            <person name="Lipzen A."/>
            <person name="Pennachio C."/>
            <person name="Riley R."/>
            <person name="Schakwitz W."/>
            <person name="Umezawa K."/>
            <person name="Ohm R.A."/>
            <person name="Grigoriev I.V."/>
            <person name="Nagy L.G."/>
            <person name="Gibbons J."/>
            <person name="Hibbett D."/>
        </authorList>
    </citation>
    <scope>NUCLEOTIDE SEQUENCE [LARGE SCALE GENOMIC DNA]</scope>
    <source>
        <strain evidence="2">ALCF2SS1-6</strain>
    </source>
</reference>
<evidence type="ECO:0000313" key="2">
    <source>
        <dbReference type="EMBL" id="RPD57937.1"/>
    </source>
</evidence>
<evidence type="ECO:0000313" key="3">
    <source>
        <dbReference type="Proteomes" id="UP000313359"/>
    </source>
</evidence>
<organism evidence="2 3">
    <name type="scientific">Lentinus tigrinus ALCF2SS1-6</name>
    <dbReference type="NCBI Taxonomy" id="1328759"/>
    <lineage>
        <taxon>Eukaryota</taxon>
        <taxon>Fungi</taxon>
        <taxon>Dikarya</taxon>
        <taxon>Basidiomycota</taxon>
        <taxon>Agaricomycotina</taxon>
        <taxon>Agaricomycetes</taxon>
        <taxon>Polyporales</taxon>
        <taxon>Polyporaceae</taxon>
        <taxon>Lentinus</taxon>
    </lineage>
</organism>
<feature type="region of interest" description="Disordered" evidence="1">
    <location>
        <begin position="1"/>
        <end position="44"/>
    </location>
</feature>
<feature type="compositionally biased region" description="Gly residues" evidence="1">
    <location>
        <begin position="17"/>
        <end position="26"/>
    </location>
</feature>
<feature type="compositionally biased region" description="Basic and acidic residues" evidence="1">
    <location>
        <begin position="109"/>
        <end position="122"/>
    </location>
</feature>
<evidence type="ECO:0000256" key="1">
    <source>
        <dbReference type="SAM" id="MobiDB-lite"/>
    </source>
</evidence>
<feature type="region of interest" description="Disordered" evidence="1">
    <location>
        <begin position="75"/>
        <end position="137"/>
    </location>
</feature>
<feature type="compositionally biased region" description="Basic and acidic residues" evidence="1">
    <location>
        <begin position="1"/>
        <end position="12"/>
    </location>
</feature>
<dbReference type="EMBL" id="ML122278">
    <property type="protein sequence ID" value="RPD57937.1"/>
    <property type="molecule type" value="Genomic_DNA"/>
</dbReference>
<accession>A0A5C2S397</accession>
<protein>
    <submittedName>
        <fullName evidence="2">Uncharacterized protein</fullName>
    </submittedName>
</protein>
<dbReference type="AlphaFoldDB" id="A0A5C2S397"/>
<name>A0A5C2S397_9APHY</name>
<gene>
    <name evidence="2" type="ORF">L227DRAFT_201516</name>
</gene>
<proteinExistence type="predicted"/>
<dbReference type="Proteomes" id="UP000313359">
    <property type="component" value="Unassembled WGS sequence"/>
</dbReference>